<keyword evidence="1" id="KW-0175">Coiled coil</keyword>
<evidence type="ECO:0000313" key="3">
    <source>
        <dbReference type="EMBL" id="VFQ77628.1"/>
    </source>
</evidence>
<proteinExistence type="predicted"/>
<keyword evidence="4" id="KW-1185">Reference proteome</keyword>
<dbReference type="EMBL" id="OOIL02001679">
    <property type="protein sequence ID" value="VFQ77628.1"/>
    <property type="molecule type" value="Genomic_DNA"/>
</dbReference>
<dbReference type="AlphaFoldDB" id="A0A484LNV8"/>
<evidence type="ECO:0000313" key="4">
    <source>
        <dbReference type="Proteomes" id="UP000595140"/>
    </source>
</evidence>
<evidence type="ECO:0000256" key="2">
    <source>
        <dbReference type="SAM" id="MobiDB-lite"/>
    </source>
</evidence>
<dbReference type="GO" id="GO:0010020">
    <property type="term" value="P:chloroplast fission"/>
    <property type="evidence" value="ECO:0007669"/>
    <property type="project" value="InterPro"/>
</dbReference>
<evidence type="ECO:0000256" key="1">
    <source>
        <dbReference type="SAM" id="Coils"/>
    </source>
</evidence>
<dbReference type="PANTHER" id="PTHR33600">
    <property type="entry name" value="PLASTID DIVISION PROTEIN PDV2"/>
    <property type="match status" value="1"/>
</dbReference>
<dbReference type="InterPro" id="IPR038939">
    <property type="entry name" value="PDV1/PDV2"/>
</dbReference>
<feature type="coiled-coil region" evidence="1">
    <location>
        <begin position="79"/>
        <end position="106"/>
    </location>
</feature>
<reference evidence="3 4" key="1">
    <citation type="submission" date="2018-04" db="EMBL/GenBank/DDBJ databases">
        <authorList>
            <person name="Vogel A."/>
        </authorList>
    </citation>
    <scope>NUCLEOTIDE SEQUENCE [LARGE SCALE GENOMIC DNA]</scope>
</reference>
<dbReference type="Proteomes" id="UP000595140">
    <property type="component" value="Unassembled WGS sequence"/>
</dbReference>
<dbReference type="PANTHER" id="PTHR33600:SF4">
    <property type="entry name" value="PLASTID DIVISION PROTEIN PDV1"/>
    <property type="match status" value="1"/>
</dbReference>
<feature type="region of interest" description="Disordered" evidence="2">
    <location>
        <begin position="46"/>
        <end position="67"/>
    </location>
</feature>
<name>A0A484LNV8_9ASTE</name>
<sequence>MKWEMEVEEKEMEAMLEKILDLHDKFSDAILSISRAHFRSSVKSRRDPNRRFCFPSSDPPMQTDSDQNPAAALREAKSLNAIRTALEDLENQLDFLRSTQAQQQAERDVALARLEQSRIMLSMRLAEYQGKKYEFIEEAEALVGENIFVNETKSPRGNFVEREGQKSNVLFNALFSSFNFVKQSLQRDHVGGMLGNAAMVAVSMFALMRLQQPEVFHNANLTRVSRPSVPSSARFSELDVLSARG</sequence>
<accession>A0A484LNV8</accession>
<dbReference type="OrthoDB" id="1613918at2759"/>
<gene>
    <name evidence="3" type="ORF">CCAM_LOCUS19404</name>
</gene>
<protein>
    <recommendedName>
        <fullName evidence="5">Plastid division protein PDV1</fullName>
    </recommendedName>
</protein>
<organism evidence="3 4">
    <name type="scientific">Cuscuta campestris</name>
    <dbReference type="NCBI Taxonomy" id="132261"/>
    <lineage>
        <taxon>Eukaryota</taxon>
        <taxon>Viridiplantae</taxon>
        <taxon>Streptophyta</taxon>
        <taxon>Embryophyta</taxon>
        <taxon>Tracheophyta</taxon>
        <taxon>Spermatophyta</taxon>
        <taxon>Magnoliopsida</taxon>
        <taxon>eudicotyledons</taxon>
        <taxon>Gunneridae</taxon>
        <taxon>Pentapetalae</taxon>
        <taxon>asterids</taxon>
        <taxon>lamiids</taxon>
        <taxon>Solanales</taxon>
        <taxon>Convolvulaceae</taxon>
        <taxon>Cuscuteae</taxon>
        <taxon>Cuscuta</taxon>
        <taxon>Cuscuta subgen. Grammica</taxon>
        <taxon>Cuscuta sect. Cleistogrammica</taxon>
    </lineage>
</organism>
<evidence type="ECO:0008006" key="5">
    <source>
        <dbReference type="Google" id="ProtNLM"/>
    </source>
</evidence>